<protein>
    <submittedName>
        <fullName evidence="2">Uncharacterized protein</fullName>
    </submittedName>
</protein>
<dbReference type="SUPFAM" id="SSF53098">
    <property type="entry name" value="Ribonuclease H-like"/>
    <property type="match status" value="1"/>
</dbReference>
<dbReference type="PANTHER" id="PTHR46481">
    <property type="entry name" value="ZINC FINGER BED DOMAIN-CONTAINING PROTEIN 4"/>
    <property type="match status" value="1"/>
</dbReference>
<dbReference type="Proteomes" id="UP000000437">
    <property type="component" value="Chromosome 7"/>
</dbReference>
<keyword evidence="1" id="KW-1185">Reference proteome</keyword>
<dbReference type="OrthoDB" id="10057873at2759"/>
<evidence type="ECO:0000313" key="2">
    <source>
        <dbReference type="RefSeq" id="XP_009300940.2"/>
    </source>
</evidence>
<dbReference type="RefSeq" id="XP_009300940.2">
    <property type="nucleotide sequence ID" value="XM_009302665.5"/>
</dbReference>
<dbReference type="GeneID" id="100334312"/>
<gene>
    <name evidence="2" type="primary">LOC100334312</name>
</gene>
<dbReference type="InterPro" id="IPR012337">
    <property type="entry name" value="RNaseH-like_sf"/>
</dbReference>
<sequence>MNRQTEMSELGLGRKRRIDIWSNFTYDNKDNKSVCKPCGVKIAGKNTTNLKRHLQTAHPEIHTKIQKMSDDHGLGGNKASDATSTTQQQAISDFLRSSKYKTESKEQQTKEQAIARWIGRTGLPLTTIEDEDFVLMMGMIDGRLTVPKKTKISNLIETQYEHERQKFRESLAAARKVSIGLDLWTKKGLTASFLAISACYFCVEKSKPAHILLALQQVGHPHTAQAIKACVDKCMQEWTIPKEKILTVITDNGSNMVAAFKNTTAEETSSEDDSPGSTIESDSEIDDQRYRHVDMELDRTPCVVHTIQLVVHMLQKETTVKRVLDKARSVVKLFRKSSVATQKLLDQCGVIVVNDCPTRWSSTFNMITRLLKVKDAVCQISNDMGWDSLLTSEWQKLSSLHDLLLPFAEHTKTLQSDTTSMSLVVPALFDLLTHLTDFAVNTRYRDLATLADKMRSNLNQRFACILDTTDEKFSPLAAAACFVNPTVCEIIVNVDVANGNIQELLKQAEDYVVKCTKQEGQSENDEEEVIEEPEAAPSSKQPVFRFLSKCRTTRPKQKTSTSNIRQQIIKYKKELSHPITEDTGTDFWLGKSDSVYHSLKPFALDLLAMPASQAFAERVFSITGDLTRGRRNRGRVTLERSAFLKMNRNK</sequence>
<evidence type="ECO:0000313" key="1">
    <source>
        <dbReference type="Proteomes" id="UP000000437"/>
    </source>
</evidence>
<reference evidence="2" key="1">
    <citation type="submission" date="2025-08" db="UniProtKB">
        <authorList>
            <consortium name="RefSeq"/>
        </authorList>
    </citation>
    <scope>IDENTIFICATION</scope>
    <source>
        <strain evidence="2">Tuebingen</strain>
        <tissue evidence="2">Fibroblasts and whole tissue</tissue>
    </source>
</reference>
<organism evidence="1 2">
    <name type="scientific">Danio rerio</name>
    <name type="common">Zebrafish</name>
    <name type="synonym">Brachydanio rerio</name>
    <dbReference type="NCBI Taxonomy" id="7955"/>
    <lineage>
        <taxon>Eukaryota</taxon>
        <taxon>Metazoa</taxon>
        <taxon>Chordata</taxon>
        <taxon>Craniata</taxon>
        <taxon>Vertebrata</taxon>
        <taxon>Euteleostomi</taxon>
        <taxon>Actinopterygii</taxon>
        <taxon>Neopterygii</taxon>
        <taxon>Teleostei</taxon>
        <taxon>Ostariophysi</taxon>
        <taxon>Cypriniformes</taxon>
        <taxon>Danionidae</taxon>
        <taxon>Danioninae</taxon>
        <taxon>Danio</taxon>
    </lineage>
</organism>
<dbReference type="KEGG" id="dre:100334312"/>
<accession>A0A8M3B0Q8</accession>
<name>A0A8M3B0Q8_DANRE</name>
<proteinExistence type="predicted"/>
<dbReference type="AlphaFoldDB" id="A0A8M3B0Q8"/>
<dbReference type="InterPro" id="IPR052035">
    <property type="entry name" value="ZnF_BED_domain_contain"/>
</dbReference>
<dbReference type="PANTHER" id="PTHR46481:SF4">
    <property type="entry name" value="ZINC FINGER BED DOMAIN-CONTAINING PROTEIN 4"/>
    <property type="match status" value="1"/>
</dbReference>